<dbReference type="Gene3D" id="3.80.10.10">
    <property type="entry name" value="Ribonuclease Inhibitor"/>
    <property type="match status" value="1"/>
</dbReference>
<dbReference type="SUPFAM" id="SSF52047">
    <property type="entry name" value="RNI-like"/>
    <property type="match status" value="2"/>
</dbReference>
<gene>
    <name evidence="1" type="ORF">M407DRAFT_214272</name>
</gene>
<keyword evidence="2" id="KW-1185">Reference proteome</keyword>
<evidence type="ECO:0000313" key="1">
    <source>
        <dbReference type="EMBL" id="KIO32328.1"/>
    </source>
</evidence>
<evidence type="ECO:0008006" key="3">
    <source>
        <dbReference type="Google" id="ProtNLM"/>
    </source>
</evidence>
<dbReference type="Proteomes" id="UP000054248">
    <property type="component" value="Unassembled WGS sequence"/>
</dbReference>
<dbReference type="HOGENOM" id="CLU_442914_0_0_1"/>
<proteinExistence type="predicted"/>
<dbReference type="EMBL" id="KN822955">
    <property type="protein sequence ID" value="KIO32328.1"/>
    <property type="molecule type" value="Genomic_DNA"/>
</dbReference>
<dbReference type="AlphaFoldDB" id="A0A0C3LEK3"/>
<sequence length="617" mass="69770">MQFVTPYSARWRELVIEGDGDSISDYINKPVPTLEKLFVSDSSICCQRIAFDGITPSLSSVHLYDVTLSENTTFLRNLKELHLQRTTYLNDYISVWKLRDILNACPDLEHLELDAYFSVSQPFDQPPVLLAKLCSFHFKREPEIPECGDDILGMITAPRLTDIFLQFNENWAPSLNVLSLLSTEVLREHTKYKISITYRLFVLSTIAVGSQPQWIPNVTIDRASRAQFGDVALRLLQSFERAVPLSATVDMVFDQSLSTRTIFDYLKSKTETRIGTLDYPLPQLHNIQLNISRANRSYEDLLIDLAYVRGDIPTIRMWNWVRPEEGVTTKVARGDTNASGTSDTYTILEIPFIWDSCLSNPSVMGNICVFSRLHGHSIPVPKQLRNGPFANICVSAFTRLAFITSPTSLITPLHILSTGHNPPIDEFMQFGIPHFHRRRKLEITRGRCHCIPEYINGPAPMLDLSHVSFSSKNPAFGGMTPSLSLFDLSYATIPETVQFLRNLRHLRLRRLGYYLPATASLGQLCSILSACPDLEKLELDADYINCPIDQPEVLLSKLSSFRFMRSAGPSECTEVILSRIIARLVDFYLELDRNWVPPVLNVLSPLSTGLLGIPKRP</sequence>
<organism evidence="1 2">
    <name type="scientific">Tulasnella calospora MUT 4182</name>
    <dbReference type="NCBI Taxonomy" id="1051891"/>
    <lineage>
        <taxon>Eukaryota</taxon>
        <taxon>Fungi</taxon>
        <taxon>Dikarya</taxon>
        <taxon>Basidiomycota</taxon>
        <taxon>Agaricomycotina</taxon>
        <taxon>Agaricomycetes</taxon>
        <taxon>Cantharellales</taxon>
        <taxon>Tulasnellaceae</taxon>
        <taxon>Tulasnella</taxon>
    </lineage>
</organism>
<name>A0A0C3LEK3_9AGAM</name>
<reference evidence="1 2" key="1">
    <citation type="submission" date="2014-04" db="EMBL/GenBank/DDBJ databases">
        <authorList>
            <consortium name="DOE Joint Genome Institute"/>
            <person name="Kuo A."/>
            <person name="Girlanda M."/>
            <person name="Perotto S."/>
            <person name="Kohler A."/>
            <person name="Nagy L.G."/>
            <person name="Floudas D."/>
            <person name="Copeland A."/>
            <person name="Barry K.W."/>
            <person name="Cichocki N."/>
            <person name="Veneault-Fourrey C."/>
            <person name="LaButti K."/>
            <person name="Lindquist E.A."/>
            <person name="Lipzen A."/>
            <person name="Lundell T."/>
            <person name="Morin E."/>
            <person name="Murat C."/>
            <person name="Sun H."/>
            <person name="Tunlid A."/>
            <person name="Henrissat B."/>
            <person name="Grigoriev I.V."/>
            <person name="Hibbett D.S."/>
            <person name="Martin F."/>
            <person name="Nordberg H.P."/>
            <person name="Cantor M.N."/>
            <person name="Hua S.X."/>
        </authorList>
    </citation>
    <scope>NUCLEOTIDE SEQUENCE [LARGE SCALE GENOMIC DNA]</scope>
    <source>
        <strain evidence="1 2">MUT 4182</strain>
    </source>
</reference>
<reference evidence="2" key="2">
    <citation type="submission" date="2015-01" db="EMBL/GenBank/DDBJ databases">
        <title>Evolutionary Origins and Diversification of the Mycorrhizal Mutualists.</title>
        <authorList>
            <consortium name="DOE Joint Genome Institute"/>
            <consortium name="Mycorrhizal Genomics Consortium"/>
            <person name="Kohler A."/>
            <person name="Kuo A."/>
            <person name="Nagy L.G."/>
            <person name="Floudas D."/>
            <person name="Copeland A."/>
            <person name="Barry K.W."/>
            <person name="Cichocki N."/>
            <person name="Veneault-Fourrey C."/>
            <person name="LaButti K."/>
            <person name="Lindquist E.A."/>
            <person name="Lipzen A."/>
            <person name="Lundell T."/>
            <person name="Morin E."/>
            <person name="Murat C."/>
            <person name="Riley R."/>
            <person name="Ohm R."/>
            <person name="Sun H."/>
            <person name="Tunlid A."/>
            <person name="Henrissat B."/>
            <person name="Grigoriev I.V."/>
            <person name="Hibbett D.S."/>
            <person name="Martin F."/>
        </authorList>
    </citation>
    <scope>NUCLEOTIDE SEQUENCE [LARGE SCALE GENOMIC DNA]</scope>
    <source>
        <strain evidence="2">MUT 4182</strain>
    </source>
</reference>
<accession>A0A0C3LEK3</accession>
<protein>
    <recommendedName>
        <fullName evidence="3">F-box domain-containing protein</fullName>
    </recommendedName>
</protein>
<dbReference type="InterPro" id="IPR032675">
    <property type="entry name" value="LRR_dom_sf"/>
</dbReference>
<evidence type="ECO:0000313" key="2">
    <source>
        <dbReference type="Proteomes" id="UP000054248"/>
    </source>
</evidence>